<keyword evidence="5" id="KW-0472">Membrane</keyword>
<dbReference type="InterPro" id="IPR000014">
    <property type="entry name" value="PAS"/>
</dbReference>
<feature type="domain" description="PAS" evidence="7">
    <location>
        <begin position="248"/>
        <end position="301"/>
    </location>
</feature>
<feature type="transmembrane region" description="Helical" evidence="5">
    <location>
        <begin position="168"/>
        <end position="189"/>
    </location>
</feature>
<keyword evidence="5" id="KW-1133">Transmembrane helix</keyword>
<comment type="subcellular location">
    <subcellularLocation>
        <location evidence="1">Membrane</location>
    </subcellularLocation>
</comment>
<evidence type="ECO:0000259" key="7">
    <source>
        <dbReference type="PROSITE" id="PS50112"/>
    </source>
</evidence>
<dbReference type="Pfam" id="PF00989">
    <property type="entry name" value="PAS"/>
    <property type="match status" value="1"/>
</dbReference>
<keyword evidence="10" id="KW-1185">Reference proteome</keyword>
<dbReference type="GO" id="GO:0007165">
    <property type="term" value="P:signal transduction"/>
    <property type="evidence" value="ECO:0007669"/>
    <property type="project" value="UniProtKB-KW"/>
</dbReference>
<organism evidence="9 10">
    <name type="scientific">Cereibacter ovatus</name>
    <dbReference type="NCBI Taxonomy" id="439529"/>
    <lineage>
        <taxon>Bacteria</taxon>
        <taxon>Pseudomonadati</taxon>
        <taxon>Pseudomonadota</taxon>
        <taxon>Alphaproteobacteria</taxon>
        <taxon>Rhodobacterales</taxon>
        <taxon>Paracoccaceae</taxon>
        <taxon>Cereibacter</taxon>
    </lineage>
</organism>
<dbReference type="PROSITE" id="PS50111">
    <property type="entry name" value="CHEMOTAXIS_TRANSDUC_2"/>
    <property type="match status" value="1"/>
</dbReference>
<evidence type="ECO:0000259" key="8">
    <source>
        <dbReference type="PROSITE" id="PS50192"/>
    </source>
</evidence>
<dbReference type="InterPro" id="IPR004089">
    <property type="entry name" value="MCPsignal_dom"/>
</dbReference>
<evidence type="ECO:0000256" key="4">
    <source>
        <dbReference type="PROSITE-ProRule" id="PRU00284"/>
    </source>
</evidence>
<keyword evidence="2" id="KW-0145">Chemotaxis</keyword>
<reference evidence="10" key="1">
    <citation type="submission" date="2017-08" db="EMBL/GenBank/DDBJ databases">
        <authorList>
            <person name="Varghese N."/>
            <person name="Submissions S."/>
        </authorList>
    </citation>
    <scope>NUCLEOTIDE SEQUENCE [LARGE SCALE GENOMIC DNA]</scope>
    <source>
        <strain evidence="10">JA234</strain>
    </source>
</reference>
<dbReference type="FunFam" id="1.10.287.950:FF:000001">
    <property type="entry name" value="Methyl-accepting chemotaxis sensory transducer"/>
    <property type="match status" value="1"/>
</dbReference>
<evidence type="ECO:0000256" key="3">
    <source>
        <dbReference type="ARBA" id="ARBA00029447"/>
    </source>
</evidence>
<evidence type="ECO:0000256" key="5">
    <source>
        <dbReference type="SAM" id="Phobius"/>
    </source>
</evidence>
<dbReference type="InterPro" id="IPR035965">
    <property type="entry name" value="PAS-like_dom_sf"/>
</dbReference>
<dbReference type="SUPFAM" id="SSF55785">
    <property type="entry name" value="PYP-like sensor domain (PAS domain)"/>
    <property type="match status" value="1"/>
</dbReference>
<dbReference type="Gene3D" id="3.30.450.20">
    <property type="entry name" value="PAS domain"/>
    <property type="match status" value="1"/>
</dbReference>
<keyword evidence="4" id="KW-0807">Transducer</keyword>
<feature type="domain" description="T-SNARE coiled-coil homology" evidence="8">
    <location>
        <begin position="680"/>
        <end position="742"/>
    </location>
</feature>
<dbReference type="InterPro" id="IPR000727">
    <property type="entry name" value="T_SNARE_dom"/>
</dbReference>
<dbReference type="SMART" id="SM00283">
    <property type="entry name" value="MA"/>
    <property type="match status" value="1"/>
</dbReference>
<dbReference type="Pfam" id="PF00015">
    <property type="entry name" value="MCPsignal"/>
    <property type="match status" value="1"/>
</dbReference>
<dbReference type="CDD" id="cd00130">
    <property type="entry name" value="PAS"/>
    <property type="match status" value="1"/>
</dbReference>
<evidence type="ECO:0000256" key="1">
    <source>
        <dbReference type="ARBA" id="ARBA00004370"/>
    </source>
</evidence>
<evidence type="ECO:0000256" key="2">
    <source>
        <dbReference type="ARBA" id="ARBA00022500"/>
    </source>
</evidence>
<feature type="domain" description="Methyl-accepting transducer" evidence="6">
    <location>
        <begin position="521"/>
        <end position="750"/>
    </location>
</feature>
<dbReference type="SMART" id="SM00091">
    <property type="entry name" value="PAS"/>
    <property type="match status" value="1"/>
</dbReference>
<dbReference type="EMBL" id="OAOQ01000027">
    <property type="protein sequence ID" value="SNX74892.1"/>
    <property type="molecule type" value="Genomic_DNA"/>
</dbReference>
<dbReference type="InterPro" id="IPR051310">
    <property type="entry name" value="MCP_chemotaxis"/>
</dbReference>
<sequence length="805" mass="85656">MTSLARPPFIHRHTTRQMFLILACVLPLTCAGLASTIWAVRTETFALQTKQAEALVEIVSRQGRAALAFRDVRRIEDLLDAAISASRGGTVAAIAVDQAGRPVAISGADAATDIELLELARKAVAERTMLRTSGGTILATPVERDDDHSATGAFAIRFENSIANAGTWMGSAITLFTLALSLTIIAGLLSSRKSARLWKTAETIDGLVHDRSIDKQISTTSRDELSVIEKGIYDLQLRLTRDHADDKKLLKMESVLSSLSTPIIFLQPNGRIFFANQAAALITSKPANELAGTPITTIHPDLGAIHNDTGPTTIEIDGNTYDITASRMGEPAKGFALIFNNAMTNTNEGALIKALDQGMAWAHFDDDGNLLESNDSFSQAFDGKAINLSQALGNPKSTSDIIQEAWQRGVAQCTVRSFSAGSNHTSIVRLVAVPAGGIVIFSIDAAGVIADIESEVSTKSNYLQNQDGAVAILRDAFLNLGCGDLTQRIDQPLEGGLDDLRQAYNGTVDHLVLIMREVIAAAESIRNEAHDISSTAQSLAQRTENTAATLEETAAALDGLTVSVRTAAEGAAEADRVVADAKASAEQSGHVVVETVAAMDMIAASSEKITSIVKVIDDIAFQTNLLALNAGVEAARAGEAGRGFAVVASEVRALAQRSSEAAREITDLILKSGNQVRRGVDLVGKTGDALKQIVNSVSEISELVSEIAVSSKQQSASLAEINCAVNNLDHSTQQNAARLEEATAASESLTQDANSLFETVKNFRLNQENHDRNPVLSFRTRQLAPAASKRQAIATPKSESGWEDF</sequence>
<proteinExistence type="inferred from homology"/>
<dbReference type="PROSITE" id="PS50192">
    <property type="entry name" value="T_SNARE"/>
    <property type="match status" value="1"/>
</dbReference>
<comment type="similarity">
    <text evidence="3">Belongs to the methyl-accepting chemotaxis (MCP) protein family.</text>
</comment>
<dbReference type="Gene3D" id="1.10.287.950">
    <property type="entry name" value="Methyl-accepting chemotaxis protein"/>
    <property type="match status" value="1"/>
</dbReference>
<gene>
    <name evidence="9" type="ORF">SAMN05878503_12731</name>
</gene>
<dbReference type="GO" id="GO:0006935">
    <property type="term" value="P:chemotaxis"/>
    <property type="evidence" value="ECO:0007669"/>
    <property type="project" value="UniProtKB-KW"/>
</dbReference>
<dbReference type="PROSITE" id="PS50112">
    <property type="entry name" value="PAS"/>
    <property type="match status" value="1"/>
</dbReference>
<dbReference type="GO" id="GO:0006355">
    <property type="term" value="P:regulation of DNA-templated transcription"/>
    <property type="evidence" value="ECO:0007669"/>
    <property type="project" value="InterPro"/>
</dbReference>
<evidence type="ECO:0000313" key="10">
    <source>
        <dbReference type="Proteomes" id="UP000219467"/>
    </source>
</evidence>
<dbReference type="InterPro" id="IPR013767">
    <property type="entry name" value="PAS_fold"/>
</dbReference>
<dbReference type="PANTHER" id="PTHR43531">
    <property type="entry name" value="PROTEIN ICFG"/>
    <property type="match status" value="1"/>
</dbReference>
<keyword evidence="5" id="KW-0812">Transmembrane</keyword>
<dbReference type="PANTHER" id="PTHR43531:SF11">
    <property type="entry name" value="METHYL-ACCEPTING CHEMOTAXIS PROTEIN 3"/>
    <property type="match status" value="1"/>
</dbReference>
<name>A0A285D508_9RHOB</name>
<dbReference type="Proteomes" id="UP000219467">
    <property type="component" value="Unassembled WGS sequence"/>
</dbReference>
<evidence type="ECO:0000259" key="6">
    <source>
        <dbReference type="PROSITE" id="PS50111"/>
    </source>
</evidence>
<accession>A0A285D508</accession>
<evidence type="ECO:0000313" key="9">
    <source>
        <dbReference type="EMBL" id="SNX74892.1"/>
    </source>
</evidence>
<dbReference type="SUPFAM" id="SSF58104">
    <property type="entry name" value="Methyl-accepting chemotaxis protein (MCP) signaling domain"/>
    <property type="match status" value="1"/>
</dbReference>
<dbReference type="GO" id="GO:0016020">
    <property type="term" value="C:membrane"/>
    <property type="evidence" value="ECO:0007669"/>
    <property type="project" value="UniProtKB-SubCell"/>
</dbReference>
<protein>
    <submittedName>
        <fullName evidence="9">Methyl-accepting chemotaxis protein</fullName>
    </submittedName>
</protein>
<dbReference type="AlphaFoldDB" id="A0A285D508"/>
<dbReference type="CDD" id="cd11386">
    <property type="entry name" value="MCP_signal"/>
    <property type="match status" value="1"/>
</dbReference>